<evidence type="ECO:0000256" key="1">
    <source>
        <dbReference type="SAM" id="MobiDB-lite"/>
    </source>
</evidence>
<keyword evidence="3" id="KW-1185">Reference proteome</keyword>
<comment type="caution">
    <text evidence="2">The sequence shown here is derived from an EMBL/GenBank/DDBJ whole genome shotgun (WGS) entry which is preliminary data.</text>
</comment>
<evidence type="ECO:0000313" key="2">
    <source>
        <dbReference type="EMBL" id="TFY66196.1"/>
    </source>
</evidence>
<organism evidence="2 3">
    <name type="scientific">Dentipellis fragilis</name>
    <dbReference type="NCBI Taxonomy" id="205917"/>
    <lineage>
        <taxon>Eukaryota</taxon>
        <taxon>Fungi</taxon>
        <taxon>Dikarya</taxon>
        <taxon>Basidiomycota</taxon>
        <taxon>Agaricomycotina</taxon>
        <taxon>Agaricomycetes</taxon>
        <taxon>Russulales</taxon>
        <taxon>Hericiaceae</taxon>
        <taxon>Dentipellis</taxon>
    </lineage>
</organism>
<sequence length="176" mass="19964">MDLHRIFLDEDRLDAISNQSLSDVAAACNVQASTSIMGIKILLLARFPEGVPVLSSKKEPDSQTRVIFCRHNGDPSADTTSKLSRKPSLNGLATPSPTPGGHPYIHAENNRTLRPYDHEPRSSADYQKLRRPQWNKARARRCKQVDPQEQSLQRSRFRARLDKRRAAGRAFLHREQ</sequence>
<feature type="region of interest" description="Disordered" evidence="1">
    <location>
        <begin position="71"/>
        <end position="161"/>
    </location>
</feature>
<evidence type="ECO:0000313" key="3">
    <source>
        <dbReference type="Proteomes" id="UP000298327"/>
    </source>
</evidence>
<dbReference type="Proteomes" id="UP000298327">
    <property type="component" value="Unassembled WGS sequence"/>
</dbReference>
<feature type="compositionally biased region" description="Basic and acidic residues" evidence="1">
    <location>
        <begin position="108"/>
        <end position="122"/>
    </location>
</feature>
<accession>A0A4Y9YUF1</accession>
<dbReference type="EMBL" id="SEOQ01000269">
    <property type="protein sequence ID" value="TFY66196.1"/>
    <property type="molecule type" value="Genomic_DNA"/>
</dbReference>
<gene>
    <name evidence="2" type="ORF">EVG20_g4891</name>
</gene>
<name>A0A4Y9YUF1_9AGAM</name>
<reference evidence="2 3" key="1">
    <citation type="submission" date="2019-02" db="EMBL/GenBank/DDBJ databases">
        <title>Genome sequencing of the rare red list fungi Dentipellis fragilis.</title>
        <authorList>
            <person name="Buettner E."/>
            <person name="Kellner H."/>
        </authorList>
    </citation>
    <scope>NUCLEOTIDE SEQUENCE [LARGE SCALE GENOMIC DNA]</scope>
    <source>
        <strain evidence="2 3">DSM 105465</strain>
    </source>
</reference>
<protein>
    <submittedName>
        <fullName evidence="2">Uncharacterized protein</fullName>
    </submittedName>
</protein>
<feature type="compositionally biased region" description="Basic residues" evidence="1">
    <location>
        <begin position="129"/>
        <end position="142"/>
    </location>
</feature>
<dbReference type="AlphaFoldDB" id="A0A4Y9YUF1"/>
<proteinExistence type="predicted"/>